<evidence type="ECO:0000313" key="2">
    <source>
        <dbReference type="EMBL" id="KIO75055.1"/>
    </source>
</evidence>
<feature type="transmembrane region" description="Helical" evidence="1">
    <location>
        <begin position="86"/>
        <end position="107"/>
    </location>
</feature>
<keyword evidence="1" id="KW-1133">Transmembrane helix</keyword>
<comment type="caution">
    <text evidence="2">The sequence shown here is derived from an EMBL/GenBank/DDBJ whole genome shotgun (WGS) entry which is preliminary data.</text>
</comment>
<feature type="transmembrane region" description="Helical" evidence="1">
    <location>
        <begin position="7"/>
        <end position="27"/>
    </location>
</feature>
<organism evidence="2 3">
    <name type="scientific">Pedobacter lusitanus</name>
    <dbReference type="NCBI Taxonomy" id="1503925"/>
    <lineage>
        <taxon>Bacteria</taxon>
        <taxon>Pseudomonadati</taxon>
        <taxon>Bacteroidota</taxon>
        <taxon>Sphingobacteriia</taxon>
        <taxon>Sphingobacteriales</taxon>
        <taxon>Sphingobacteriaceae</taxon>
        <taxon>Pedobacter</taxon>
    </lineage>
</organism>
<sequence length="115" mass="13079">MKYYKWLSYVNSILWIVLCFLIIGSSVLGPEYFLIHFIVGSVFFAAGTYFYLKTKTVLQLLNQEKYNEADFQSSGTFQRFVLFENILIIGAISIVILLLCGILSRILSEGKAVFG</sequence>
<feature type="transmembrane region" description="Helical" evidence="1">
    <location>
        <begin position="33"/>
        <end position="52"/>
    </location>
</feature>
<accession>A0A0D0GFY6</accession>
<dbReference type="AlphaFoldDB" id="A0A0D0GFY6"/>
<keyword evidence="3" id="KW-1185">Reference proteome</keyword>
<dbReference type="STRING" id="1503925.TH53_22630"/>
<name>A0A0D0GFY6_9SPHI</name>
<evidence type="ECO:0000313" key="3">
    <source>
        <dbReference type="Proteomes" id="UP000032049"/>
    </source>
</evidence>
<proteinExistence type="predicted"/>
<dbReference type="Proteomes" id="UP000032049">
    <property type="component" value="Unassembled WGS sequence"/>
</dbReference>
<keyword evidence="1" id="KW-0472">Membrane</keyword>
<keyword evidence="1" id="KW-0812">Transmembrane</keyword>
<evidence type="ECO:0000256" key="1">
    <source>
        <dbReference type="SAM" id="Phobius"/>
    </source>
</evidence>
<dbReference type="RefSeq" id="WP_041885922.1">
    <property type="nucleotide sequence ID" value="NZ_CP157278.1"/>
</dbReference>
<protein>
    <submittedName>
        <fullName evidence="2">Uncharacterized protein</fullName>
    </submittedName>
</protein>
<gene>
    <name evidence="2" type="ORF">TH53_22630</name>
</gene>
<reference evidence="2 3" key="1">
    <citation type="submission" date="2015-01" db="EMBL/GenBank/DDBJ databases">
        <title>Draft genome sequence of Pedobacter sp. NL19 isolated from sludge of an effluent treatment pond in an abandoned uranium mine.</title>
        <authorList>
            <person name="Santos T."/>
            <person name="Caetano T."/>
            <person name="Covas C."/>
            <person name="Cruz A."/>
            <person name="Mendo S."/>
        </authorList>
    </citation>
    <scope>NUCLEOTIDE SEQUENCE [LARGE SCALE GENOMIC DNA]</scope>
    <source>
        <strain evidence="2 3">NL19</strain>
    </source>
</reference>
<dbReference type="EMBL" id="JXRA01000116">
    <property type="protein sequence ID" value="KIO75055.1"/>
    <property type="molecule type" value="Genomic_DNA"/>
</dbReference>